<keyword evidence="3" id="KW-0285">Flavoprotein</keyword>
<dbReference type="InterPro" id="IPR013785">
    <property type="entry name" value="Aldolase_TIM"/>
</dbReference>
<evidence type="ECO:0000313" key="11">
    <source>
        <dbReference type="Proteomes" id="UP001501671"/>
    </source>
</evidence>
<keyword evidence="11" id="KW-1185">Reference proteome</keyword>
<dbReference type="SUPFAM" id="SSF51971">
    <property type="entry name" value="Nucleotide-binding domain"/>
    <property type="match status" value="1"/>
</dbReference>
<evidence type="ECO:0000256" key="7">
    <source>
        <dbReference type="ARBA" id="ARBA00023004"/>
    </source>
</evidence>
<comment type="cofactor">
    <cofactor evidence="2">
        <name>[4Fe-4S] cluster</name>
        <dbReference type="ChEBI" id="CHEBI:49883"/>
    </cofactor>
</comment>
<feature type="domain" description="NADH:flavin oxidoreductase/NADH oxidase N-terminal" evidence="9">
    <location>
        <begin position="17"/>
        <end position="353"/>
    </location>
</feature>
<reference evidence="11" key="1">
    <citation type="journal article" date="2019" name="Int. J. Syst. Evol. Microbiol.">
        <title>The Global Catalogue of Microorganisms (GCM) 10K type strain sequencing project: providing services to taxonomists for standard genome sequencing and annotation.</title>
        <authorList>
            <consortium name="The Broad Institute Genomics Platform"/>
            <consortium name="The Broad Institute Genome Sequencing Center for Infectious Disease"/>
            <person name="Wu L."/>
            <person name="Ma J."/>
        </authorList>
    </citation>
    <scope>NUCLEOTIDE SEQUENCE [LARGE SCALE GENOMIC DNA]</scope>
    <source>
        <strain evidence="11">JCM 17666</strain>
    </source>
</reference>
<dbReference type="CDD" id="cd02803">
    <property type="entry name" value="OYE_like_FMN_family"/>
    <property type="match status" value="1"/>
</dbReference>
<evidence type="ECO:0000256" key="5">
    <source>
        <dbReference type="ARBA" id="ARBA00022723"/>
    </source>
</evidence>
<keyword evidence="7" id="KW-0408">Iron</keyword>
<evidence type="ECO:0000256" key="4">
    <source>
        <dbReference type="ARBA" id="ARBA00022643"/>
    </source>
</evidence>
<evidence type="ECO:0000256" key="8">
    <source>
        <dbReference type="ARBA" id="ARBA00023014"/>
    </source>
</evidence>
<dbReference type="Gene3D" id="3.20.20.70">
    <property type="entry name" value="Aldolase class I"/>
    <property type="match status" value="1"/>
</dbReference>
<evidence type="ECO:0000256" key="3">
    <source>
        <dbReference type="ARBA" id="ARBA00022630"/>
    </source>
</evidence>
<organism evidence="10 11">
    <name type="scientific">Pigmentiphaga soli</name>
    <dbReference type="NCBI Taxonomy" id="1007095"/>
    <lineage>
        <taxon>Bacteria</taxon>
        <taxon>Pseudomonadati</taxon>
        <taxon>Pseudomonadota</taxon>
        <taxon>Betaproteobacteria</taxon>
        <taxon>Burkholderiales</taxon>
        <taxon>Alcaligenaceae</taxon>
        <taxon>Pigmentiphaga</taxon>
    </lineage>
</organism>
<dbReference type="Proteomes" id="UP001501671">
    <property type="component" value="Unassembled WGS sequence"/>
</dbReference>
<sequence>MTTRRNAELPEAAVRTLLQPGRIGTVEIRNRIVMPPMTTRCADEQGFVTGDTLAYYQARAAGGVGLITVEMSSPEAAGRHRRFELGIADDKFIPGLSRLTRLIHDHGARASIQLGHAGGHTRADVTGCTPVAPSALRHYVQEGDTIEVMPEAMTRERIGQAVEAFAQAAVRAQAAGFDMVEVHAAHGYLLSQFLCPAENLRRDEYGGSLENRARFALEVVRRIKLRAPDLPVIFRLSADDLFPGGMGFDEGRQVSVWAAEAGADAINVSAGHYRSLPSAAVMIPPMAMPDASFLDFAARIKEDVAVPVIAVGRLGVPELAIDAVAAGRADFVALGRPLLADPEWVAKVRAGRPVRMCVACNTCVDGMREGDRLHCLVNPATGRERIYGNTEATQRLRYAGKSIAVVGAGPAGLSFAALAARGNEVVVFERAARAGGSLLLAGEAPRFQNVEARVASLARFIAGLERECVERGVGFVFNHEAAAAELQRFDVVVIATGARYRCGLDGLARRALRGGLFRWPGLRRLAGWPAFRDWTYYRARTPAVPALRGLAGPEVVVIGDARKPGKSVDAIRQAYAAALERRDGGAADAGGPAHPRGH</sequence>
<keyword evidence="5" id="KW-0479">Metal-binding</keyword>
<dbReference type="SUPFAM" id="SSF51395">
    <property type="entry name" value="FMN-linked oxidoreductases"/>
    <property type="match status" value="1"/>
</dbReference>
<comment type="caution">
    <text evidence="10">The sequence shown here is derived from an EMBL/GenBank/DDBJ whole genome shotgun (WGS) entry which is preliminary data.</text>
</comment>
<keyword evidence="8" id="KW-0411">Iron-sulfur</keyword>
<accession>A0ABP8HAD7</accession>
<keyword evidence="4" id="KW-0288">FMN</keyword>
<evidence type="ECO:0000256" key="6">
    <source>
        <dbReference type="ARBA" id="ARBA00023002"/>
    </source>
</evidence>
<dbReference type="PANTHER" id="PTHR42917">
    <property type="entry name" value="2,4-DIENOYL-COA REDUCTASE"/>
    <property type="match status" value="1"/>
</dbReference>
<dbReference type="Pfam" id="PF13450">
    <property type="entry name" value="NAD_binding_8"/>
    <property type="match status" value="1"/>
</dbReference>
<keyword evidence="6" id="KW-0560">Oxidoreductase</keyword>
<dbReference type="InterPro" id="IPR051793">
    <property type="entry name" value="NADH:flavin_oxidoreductase"/>
</dbReference>
<evidence type="ECO:0000313" key="10">
    <source>
        <dbReference type="EMBL" id="GAA4336601.1"/>
    </source>
</evidence>
<name>A0ABP8HAD7_9BURK</name>
<dbReference type="Gene3D" id="3.40.50.720">
    <property type="entry name" value="NAD(P)-binding Rossmann-like Domain"/>
    <property type="match status" value="1"/>
</dbReference>
<protein>
    <recommendedName>
        <fullName evidence="9">NADH:flavin oxidoreductase/NADH oxidase N-terminal domain-containing protein</fullName>
    </recommendedName>
</protein>
<dbReference type="InterPro" id="IPR001155">
    <property type="entry name" value="OxRdtase_FMN_N"/>
</dbReference>
<gene>
    <name evidence="10" type="ORF">GCM10023144_31180</name>
</gene>
<dbReference type="RefSeq" id="WP_345250785.1">
    <property type="nucleotide sequence ID" value="NZ_BAABFO010000015.1"/>
</dbReference>
<dbReference type="PRINTS" id="PR00469">
    <property type="entry name" value="PNDRDTASEII"/>
</dbReference>
<comment type="cofactor">
    <cofactor evidence="1">
        <name>FMN</name>
        <dbReference type="ChEBI" id="CHEBI:58210"/>
    </cofactor>
</comment>
<dbReference type="EMBL" id="BAABFO010000015">
    <property type="protein sequence ID" value="GAA4336601.1"/>
    <property type="molecule type" value="Genomic_DNA"/>
</dbReference>
<evidence type="ECO:0000256" key="1">
    <source>
        <dbReference type="ARBA" id="ARBA00001917"/>
    </source>
</evidence>
<dbReference type="PANTHER" id="PTHR42917:SF2">
    <property type="entry name" value="2,4-DIENOYL-COA REDUCTASE [(2E)-ENOYL-COA-PRODUCING]"/>
    <property type="match status" value="1"/>
</dbReference>
<evidence type="ECO:0000256" key="2">
    <source>
        <dbReference type="ARBA" id="ARBA00001966"/>
    </source>
</evidence>
<dbReference type="Pfam" id="PF00724">
    <property type="entry name" value="Oxidored_FMN"/>
    <property type="match status" value="1"/>
</dbReference>
<evidence type="ECO:0000259" key="9">
    <source>
        <dbReference type="Pfam" id="PF00724"/>
    </source>
</evidence>
<proteinExistence type="predicted"/>